<proteinExistence type="predicted"/>
<evidence type="ECO:0008006" key="4">
    <source>
        <dbReference type="Google" id="ProtNLM"/>
    </source>
</evidence>
<sequence>MGVSLVIDDTTLALLIVLIGALALNIYTARASTPLLHPLLLAKQAEVATVRQPSESAVYRNSNSPTGFDLAARPRRDIVDVRSLIQLGATGSEIEHDRRILSHRSTTSNRQILNQVHALAHAITSQQGAGSVTTLFVAGLAHSPSYAGLIALLAATARDTSGSIQTIVLPPSTSPSFASAVRALPSSITSKAREGGFALLASPEELLQIQDADGGSALQSLLSLTASSSSSIVIVDDTTPTFSFSAPPSAQAPSLPVTRTIKFTKLVDDASKDTASVSEPATADPDPPLQRASKIVAWFPAATPSQTTEWVPASNAVLVAGVTAQLSLFPADKIPNKSDELLLALLDKDDSSSTSIGGGQELTLAHPAGLALALTALYTGAALRIQTLSTLRTETHEINVSSLVSLLFLPTQLSAPLARDLMKSSQSKESAWRGSPLFGSYLRTAALRTLRCGTLPAPRKPVLSHGSSPEGDGGNSVLITASTPPYYSAPASLGLGHLRSVILLTSEAAHAVEQSTLDSLRLELGCAVWQTYLPTHAMAVKGLPAGVGVAEGDRDRDRDVGQWALLTAPITAAHSLDLQAFAPFHLGGKEGTLDLCKGTHVGAPSVSLEVKLAEVVEASGEGRAGDMEGEIAFRGKTVAMYVSTPTTPVASAQPGGTGAGNGAAGAAAASPPRPPAAPSSAYWVGAAQRGSWRSNGTLVLLP</sequence>
<accession>A0A8X7NAU3</accession>
<dbReference type="Proteomes" id="UP000078113">
    <property type="component" value="Unassembled WGS sequence"/>
</dbReference>
<keyword evidence="3" id="KW-1185">Reference proteome</keyword>
<feature type="region of interest" description="Disordered" evidence="1">
    <location>
        <begin position="648"/>
        <end position="681"/>
    </location>
</feature>
<dbReference type="AlphaFoldDB" id="A0A8X7NAU3"/>
<organism evidence="2 3">
    <name type="scientific">Tilletia walkeri</name>
    <dbReference type="NCBI Taxonomy" id="117179"/>
    <lineage>
        <taxon>Eukaryota</taxon>
        <taxon>Fungi</taxon>
        <taxon>Dikarya</taxon>
        <taxon>Basidiomycota</taxon>
        <taxon>Ustilaginomycotina</taxon>
        <taxon>Exobasidiomycetes</taxon>
        <taxon>Tilletiales</taxon>
        <taxon>Tilletiaceae</taxon>
        <taxon>Tilletia</taxon>
    </lineage>
</organism>
<evidence type="ECO:0000313" key="2">
    <source>
        <dbReference type="EMBL" id="KAE8268800.1"/>
    </source>
</evidence>
<evidence type="ECO:0000256" key="1">
    <source>
        <dbReference type="SAM" id="MobiDB-lite"/>
    </source>
</evidence>
<reference evidence="2" key="2">
    <citation type="journal article" date="2019" name="IMA Fungus">
        <title>Genome sequencing and comparison of five Tilletia species to identify candidate genes for the detection of regulated species infecting wheat.</title>
        <authorList>
            <person name="Nguyen H.D.T."/>
            <person name="Sultana T."/>
            <person name="Kesanakurti P."/>
            <person name="Hambleton S."/>
        </authorList>
    </citation>
    <scope>NUCLEOTIDE SEQUENCE</scope>
    <source>
        <strain evidence="2">DAOMC 236422</strain>
    </source>
</reference>
<reference evidence="2" key="1">
    <citation type="submission" date="2016-04" db="EMBL/GenBank/DDBJ databases">
        <authorList>
            <person name="Nguyen H.D."/>
            <person name="Samba Siva P."/>
            <person name="Cullis J."/>
            <person name="Levesque C.A."/>
            <person name="Hambleton S."/>
        </authorList>
    </citation>
    <scope>NUCLEOTIDE SEQUENCE</scope>
    <source>
        <strain evidence="2">DAOMC 236422</strain>
    </source>
</reference>
<gene>
    <name evidence="2" type="ORF">A4X09_0g3532</name>
</gene>
<protein>
    <recommendedName>
        <fullName evidence="4">AMP-dependent synthetase/ligase domain-containing protein</fullName>
    </recommendedName>
</protein>
<evidence type="ECO:0000313" key="3">
    <source>
        <dbReference type="Proteomes" id="UP000078113"/>
    </source>
</evidence>
<dbReference type="EMBL" id="LWDG02000128">
    <property type="protein sequence ID" value="KAE8268800.1"/>
    <property type="molecule type" value="Genomic_DNA"/>
</dbReference>
<comment type="caution">
    <text evidence="2">The sequence shown here is derived from an EMBL/GenBank/DDBJ whole genome shotgun (WGS) entry which is preliminary data.</text>
</comment>
<name>A0A8X7NAU3_9BASI</name>